<evidence type="ECO:0000313" key="1">
    <source>
        <dbReference type="EMBL" id="SMG01737.1"/>
    </source>
</evidence>
<evidence type="ECO:0000313" key="2">
    <source>
        <dbReference type="Proteomes" id="UP000198460"/>
    </source>
</evidence>
<name>A0A238H9P5_9BURK</name>
<reference evidence="1 2" key="1">
    <citation type="submission" date="2017-04" db="EMBL/GenBank/DDBJ databases">
        <authorList>
            <person name="Afonso C.L."/>
            <person name="Miller P.J."/>
            <person name="Scott M.A."/>
            <person name="Spackman E."/>
            <person name="Goraichik I."/>
            <person name="Dimitrov K.M."/>
            <person name="Suarez D.L."/>
            <person name="Swayne D.E."/>
        </authorList>
    </citation>
    <scope>NUCLEOTIDE SEQUENCE [LARGE SCALE GENOMIC DNA]</scope>
    <source>
        <strain evidence="1">LMG 28154</strain>
    </source>
</reference>
<accession>A0A238H9P5</accession>
<dbReference type="AlphaFoldDB" id="A0A238H9P5"/>
<protein>
    <submittedName>
        <fullName evidence="1">Uncharacterized protein</fullName>
    </submittedName>
</protein>
<gene>
    <name evidence="1" type="ORF">BSIN_4652</name>
</gene>
<proteinExistence type="predicted"/>
<dbReference type="Proteomes" id="UP000198460">
    <property type="component" value="Unassembled WGS sequence"/>
</dbReference>
<sequence length="41" mass="4468">MPLKRPAISTLEFLMSIAVTPCPIDAHAPPFGQAAVRFLFL</sequence>
<dbReference type="EMBL" id="FXAN01000082">
    <property type="protein sequence ID" value="SMG01737.1"/>
    <property type="molecule type" value="Genomic_DNA"/>
</dbReference>
<organism evidence="1 2">
    <name type="scientific">Burkholderia singularis</name>
    <dbReference type="NCBI Taxonomy" id="1503053"/>
    <lineage>
        <taxon>Bacteria</taxon>
        <taxon>Pseudomonadati</taxon>
        <taxon>Pseudomonadota</taxon>
        <taxon>Betaproteobacteria</taxon>
        <taxon>Burkholderiales</taxon>
        <taxon>Burkholderiaceae</taxon>
        <taxon>Burkholderia</taxon>
        <taxon>pseudomallei group</taxon>
    </lineage>
</organism>